<comment type="subcellular location">
    <subcellularLocation>
        <location evidence="1">Cell membrane</location>
        <topology evidence="1">Multi-pass membrane protein</topology>
    </subcellularLocation>
</comment>
<dbReference type="GO" id="GO:0050897">
    <property type="term" value="F:cobalt ion binding"/>
    <property type="evidence" value="ECO:0007669"/>
    <property type="project" value="TreeGrafter"/>
</dbReference>
<dbReference type="SUPFAM" id="SSF144083">
    <property type="entry name" value="Magnesium transport protein CorA, transmembrane region"/>
    <property type="match status" value="1"/>
</dbReference>
<protein>
    <submittedName>
        <fullName evidence="7">Uncharacterized protein</fullName>
    </submittedName>
</protein>
<evidence type="ECO:0000313" key="8">
    <source>
        <dbReference type="Proteomes" id="UP000297716"/>
    </source>
</evidence>
<name>A0A4Z0Y7G9_9PEZI</name>
<dbReference type="STRING" id="37992.A0A4Z0Y7G9"/>
<dbReference type="GO" id="GO:0015095">
    <property type="term" value="F:magnesium ion transmembrane transporter activity"/>
    <property type="evidence" value="ECO:0007669"/>
    <property type="project" value="TreeGrafter"/>
</dbReference>
<keyword evidence="3 6" id="KW-1133">Transmembrane helix</keyword>
<feature type="transmembrane region" description="Helical" evidence="6">
    <location>
        <begin position="560"/>
        <end position="583"/>
    </location>
</feature>
<evidence type="ECO:0000313" key="7">
    <source>
        <dbReference type="EMBL" id="TGJ79754.1"/>
    </source>
</evidence>
<sequence>MVALRGKDEPQSDPWWRPELKANDYEVGEAHDNEATYLEIAKQWAVDRKTLDDYTYLAHVKRLSETGWTHLRLLTDFMSIGTVPQRWKDLDTNRVLSPKDALDRQVERERRIEKTNVSVLDYHTTDVKETKFTSAQALRDSLYSGDGDSNIKFRLYVVEDLSRDVIEILGQKFGIEPDFFRAHIVDFAWHNVRDRWRNPPMLDIVSRHQNWMQLRYVSARYFDVNKEYRRKDRQQIFKEAGEEAAKFNILRRVDDDLSNKSFWDTEGAIVGLTRSRATFWLQPTSSQKGTPVGILLLDPTVAKGVPLWQGRRALWSTPPASHQTNTPQPPAQDNFFEDFIFWAQQRNLYPNHAPDPAAQALVPIQVLLHLVCSEWITMSDYIKTRLNQLDWEIIKPEFFRLSKEGVDNMLEKLHMWRRLVPLYREMVSETTRHIEQFSCRIETLAATLESNTTQGQQQPTANPASAGNPVSGQAQRGLIGHYDPDFKLIKEQLEEYQTRIDQLTAVVTAVISIDNSQRSLQDNRNIGRLTILATIFIPLSLVAGILSMQSHVSDISSDTFKVYFATSLPLAIVIGATTLTLSLSRSENKNKLMGFKRVVSNLQAHQKSD</sequence>
<feature type="transmembrane region" description="Helical" evidence="6">
    <location>
        <begin position="526"/>
        <end position="548"/>
    </location>
</feature>
<dbReference type="GO" id="GO:0015087">
    <property type="term" value="F:cobalt ion transmembrane transporter activity"/>
    <property type="evidence" value="ECO:0007669"/>
    <property type="project" value="TreeGrafter"/>
</dbReference>
<dbReference type="Pfam" id="PF01544">
    <property type="entry name" value="CorA"/>
    <property type="match status" value="1"/>
</dbReference>
<proteinExistence type="predicted"/>
<keyword evidence="4 6" id="KW-0472">Membrane</keyword>
<keyword evidence="8" id="KW-1185">Reference proteome</keyword>
<evidence type="ECO:0000256" key="3">
    <source>
        <dbReference type="ARBA" id="ARBA00022989"/>
    </source>
</evidence>
<comment type="caution">
    <text evidence="7">The sequence shown here is derived from an EMBL/GenBank/DDBJ whole genome shotgun (WGS) entry which is preliminary data.</text>
</comment>
<dbReference type="EMBL" id="SKBN01000263">
    <property type="protein sequence ID" value="TGJ79754.1"/>
    <property type="molecule type" value="Genomic_DNA"/>
</dbReference>
<dbReference type="Gene3D" id="1.20.58.340">
    <property type="entry name" value="Magnesium transport protein CorA, transmembrane region"/>
    <property type="match status" value="1"/>
</dbReference>
<dbReference type="OrthoDB" id="3231000at2759"/>
<keyword evidence="2 6" id="KW-0812">Transmembrane</keyword>
<dbReference type="Proteomes" id="UP000297716">
    <property type="component" value="Unassembled WGS sequence"/>
</dbReference>
<dbReference type="AlphaFoldDB" id="A0A4Z0Y7G9"/>
<dbReference type="InterPro" id="IPR002523">
    <property type="entry name" value="MgTranspt_CorA/ZnTranspt_ZntB"/>
</dbReference>
<evidence type="ECO:0000256" key="6">
    <source>
        <dbReference type="SAM" id="Phobius"/>
    </source>
</evidence>
<feature type="region of interest" description="Disordered" evidence="5">
    <location>
        <begin position="450"/>
        <end position="473"/>
    </location>
</feature>
<dbReference type="InterPro" id="IPR045863">
    <property type="entry name" value="CorA_TM1_TM2"/>
</dbReference>
<evidence type="ECO:0000256" key="2">
    <source>
        <dbReference type="ARBA" id="ARBA00022692"/>
    </source>
</evidence>
<dbReference type="GO" id="GO:0005886">
    <property type="term" value="C:plasma membrane"/>
    <property type="evidence" value="ECO:0007669"/>
    <property type="project" value="UniProtKB-SubCell"/>
</dbReference>
<gene>
    <name evidence="7" type="ORF">E0Z10_g8997</name>
</gene>
<evidence type="ECO:0000256" key="4">
    <source>
        <dbReference type="ARBA" id="ARBA00023136"/>
    </source>
</evidence>
<dbReference type="PANTHER" id="PTHR46494">
    <property type="entry name" value="CORA FAMILY METAL ION TRANSPORTER (EUROFUNG)"/>
    <property type="match status" value="1"/>
</dbReference>
<dbReference type="GO" id="GO:0000287">
    <property type="term" value="F:magnesium ion binding"/>
    <property type="evidence" value="ECO:0007669"/>
    <property type="project" value="TreeGrafter"/>
</dbReference>
<accession>A0A4Z0Y7G9</accession>
<organism evidence="7 8">
    <name type="scientific">Xylaria hypoxylon</name>
    <dbReference type="NCBI Taxonomy" id="37992"/>
    <lineage>
        <taxon>Eukaryota</taxon>
        <taxon>Fungi</taxon>
        <taxon>Dikarya</taxon>
        <taxon>Ascomycota</taxon>
        <taxon>Pezizomycotina</taxon>
        <taxon>Sordariomycetes</taxon>
        <taxon>Xylariomycetidae</taxon>
        <taxon>Xylariales</taxon>
        <taxon>Xylariaceae</taxon>
        <taxon>Xylaria</taxon>
    </lineage>
</organism>
<evidence type="ECO:0000256" key="5">
    <source>
        <dbReference type="SAM" id="MobiDB-lite"/>
    </source>
</evidence>
<evidence type="ECO:0000256" key="1">
    <source>
        <dbReference type="ARBA" id="ARBA00004651"/>
    </source>
</evidence>
<dbReference type="PANTHER" id="PTHR46494:SF1">
    <property type="entry name" value="CORA FAMILY METAL ION TRANSPORTER (EUROFUNG)"/>
    <property type="match status" value="1"/>
</dbReference>
<reference evidence="7 8" key="1">
    <citation type="submission" date="2019-03" db="EMBL/GenBank/DDBJ databases">
        <title>Draft genome sequence of Xylaria hypoxylon DSM 108379, a ubiquitous saprotrophic-parasitic fungi on hardwood.</title>
        <authorList>
            <person name="Buettner E."/>
            <person name="Leonhardt S."/>
            <person name="Gebauer A.M."/>
            <person name="Liers C."/>
            <person name="Hofrichter M."/>
            <person name="Kellner H."/>
        </authorList>
    </citation>
    <scope>NUCLEOTIDE SEQUENCE [LARGE SCALE GENOMIC DNA]</scope>
    <source>
        <strain evidence="7 8">DSM 108379</strain>
    </source>
</reference>